<evidence type="ECO:0000256" key="1">
    <source>
        <dbReference type="SAM" id="MobiDB-lite"/>
    </source>
</evidence>
<protein>
    <submittedName>
        <fullName evidence="2">Uncharacterized protein</fullName>
    </submittedName>
</protein>
<keyword evidence="3" id="KW-1185">Reference proteome</keyword>
<reference evidence="3" key="1">
    <citation type="journal article" date="2019" name="Int. J. Syst. Evol. Microbiol.">
        <title>The Global Catalogue of Microorganisms (GCM) 10K type strain sequencing project: providing services to taxonomists for standard genome sequencing and annotation.</title>
        <authorList>
            <consortium name="The Broad Institute Genomics Platform"/>
            <consortium name="The Broad Institute Genome Sequencing Center for Infectious Disease"/>
            <person name="Wu L."/>
            <person name="Ma J."/>
        </authorList>
    </citation>
    <scope>NUCLEOTIDE SEQUENCE [LARGE SCALE GENOMIC DNA]</scope>
    <source>
        <strain evidence="3">JCM 16702</strain>
    </source>
</reference>
<gene>
    <name evidence="2" type="ORF">GCM10022214_83470</name>
</gene>
<accession>A0ABP7X4A7</accession>
<evidence type="ECO:0000313" key="3">
    <source>
        <dbReference type="Proteomes" id="UP001500683"/>
    </source>
</evidence>
<dbReference type="Proteomes" id="UP001500683">
    <property type="component" value="Unassembled WGS sequence"/>
</dbReference>
<sequence>MTLRVVFCSRAAQRGDGAGQRIQRGPGRIERGADVNESGAGAAAPMSREGVDHALRTLREEHERIADSLLEVEAHQGFRLLKGAVLTGETWRRWDEAQRRIERLWLLFDACRQVVEAAERLRARRSRPDPATLAELSELLAGPSVETPESEIPLERRTLLGPDRRRLTLGEAVALMSETFDRVVEVVVAADAAWTALLVPLDEVESDWREAARLAQALDGARRPEVDRLGRELTAFGQLARTDPLSLVRDGRADTSRLYRLRAALDALRESLGEAVRLKEDYERRVSDLRASVDGVAEAELLAARARDEALEKIAAPVPPEPGPSRAAALREQVATLDGLRRAGRWTELVGRVTELDAAARLALEQARDEQRLSTGLLDRRGELRGRLEAYRAKAARLGLAEDDGLTTLYKRARDLLWSAPCDLRRATVAVADYQRAIKVWESEAGAGR</sequence>
<proteinExistence type="predicted"/>
<name>A0ABP7X4A7_9ACTN</name>
<dbReference type="EMBL" id="BAAAZG010000080">
    <property type="protein sequence ID" value="GAA4104410.1"/>
    <property type="molecule type" value="Genomic_DNA"/>
</dbReference>
<evidence type="ECO:0000313" key="2">
    <source>
        <dbReference type="EMBL" id="GAA4104410.1"/>
    </source>
</evidence>
<feature type="region of interest" description="Disordered" evidence="1">
    <location>
        <begin position="30"/>
        <end position="49"/>
    </location>
</feature>
<comment type="caution">
    <text evidence="2">The sequence shown here is derived from an EMBL/GenBank/DDBJ whole genome shotgun (WGS) entry which is preliminary data.</text>
</comment>
<organism evidence="2 3">
    <name type="scientific">Actinomadura miaoliensis</name>
    <dbReference type="NCBI Taxonomy" id="430685"/>
    <lineage>
        <taxon>Bacteria</taxon>
        <taxon>Bacillati</taxon>
        <taxon>Actinomycetota</taxon>
        <taxon>Actinomycetes</taxon>
        <taxon>Streptosporangiales</taxon>
        <taxon>Thermomonosporaceae</taxon>
        <taxon>Actinomadura</taxon>
    </lineage>
</organism>